<feature type="binding site" evidence="7">
    <location>
        <position position="44"/>
    </location>
    <ligand>
        <name>ATP</name>
        <dbReference type="ChEBI" id="CHEBI:30616"/>
    </ligand>
</feature>
<proteinExistence type="predicted"/>
<dbReference type="GO" id="GO:0004674">
    <property type="term" value="F:protein serine/threonine kinase activity"/>
    <property type="evidence" value="ECO:0007669"/>
    <property type="project" value="UniProtKB-KW"/>
</dbReference>
<dbReference type="PROSITE" id="PS00107">
    <property type="entry name" value="PROTEIN_KINASE_ATP"/>
    <property type="match status" value="1"/>
</dbReference>
<dbReference type="EC" id="2.7.11.1" evidence="1"/>
<dbReference type="Gene3D" id="3.30.200.20">
    <property type="entry name" value="Phosphorylase Kinase, domain 1"/>
    <property type="match status" value="1"/>
</dbReference>
<dbReference type="Gene3D" id="1.10.510.10">
    <property type="entry name" value="Transferase(Phosphotransferase) domain 1"/>
    <property type="match status" value="1"/>
</dbReference>
<keyword evidence="4 7" id="KW-0547">Nucleotide-binding</keyword>
<dbReference type="Proteomes" id="UP000290439">
    <property type="component" value="Chromosome"/>
</dbReference>
<reference evidence="11 12" key="1">
    <citation type="submission" date="2019-02" db="EMBL/GenBank/DDBJ databases">
        <authorList>
            <consortium name="Pathogen Informatics"/>
        </authorList>
    </citation>
    <scope>NUCLEOTIDE SEQUENCE [LARGE SCALE GENOMIC DNA]</scope>
    <source>
        <strain evidence="11 12">3012STDY6756504</strain>
    </source>
</reference>
<evidence type="ECO:0000313" key="12">
    <source>
        <dbReference type="Proteomes" id="UP000290439"/>
    </source>
</evidence>
<dbReference type="EMBL" id="LR215973">
    <property type="protein sequence ID" value="VFA98898.1"/>
    <property type="molecule type" value="Genomic_DNA"/>
</dbReference>
<evidence type="ECO:0000256" key="4">
    <source>
        <dbReference type="ARBA" id="ARBA00022741"/>
    </source>
</evidence>
<dbReference type="AlphaFoldDB" id="A0A4U8WAV4"/>
<protein>
    <recommendedName>
        <fullName evidence="1">non-specific serine/threonine protein kinase</fullName>
        <ecNumber evidence="1">2.7.11.1</ecNumber>
    </recommendedName>
</protein>
<dbReference type="InterPro" id="IPR011009">
    <property type="entry name" value="Kinase-like_dom_sf"/>
</dbReference>
<evidence type="ECO:0000256" key="6">
    <source>
        <dbReference type="ARBA" id="ARBA00022840"/>
    </source>
</evidence>
<keyword evidence="3 11" id="KW-0808">Transferase</keyword>
<keyword evidence="5 11" id="KW-0418">Kinase</keyword>
<dbReference type="PROSITE" id="PS50011">
    <property type="entry name" value="PROTEIN_KINASE_DOM"/>
    <property type="match status" value="1"/>
</dbReference>
<sequence length="748" mass="76409">MVAPGSDVGKRFGPYELRSLLGKGGMGEVYEAYDTVKDRVVALKLLSDELAQDPEYQVRFRRESQAAARLAEPHIIPIHDWGVIDGRLFIDMRLVPGSDLRTILQTSGALSPHRAVSVIEQIAAALDAAHADGLVHRDVKPANILVTEAGFAYLADFGIAHTEGDSAITMVGVAIGSYTYMAPERFDIGPVTSRADIYSLACVLHECLTGASPFPAASMSVLIRSHLAEPPPRPSVQRPGVPAALDAVIARGMAKDPNDRFPTAAELARAARAALPAAAGTPAAGPAPATGGFARLVVRPPDPSRTGELSAVAPESTGEVSLPVIRPSGPTEVSPTETQFTLPTQEIATAPGTGPVPQVRPFPDAHLYEGAQLHPAVDPAARPDVSGYASAGAPTVLGGIAASASTGAGDEPGTAARGRGGDAPYPPSETTRVYGTAESAPTVRHPGAADFRAESDRGGYPADQETRMYGSAGLGAGPDDDRPADGYPADQETRIYGAPVEPPPAYGSSPGYPQPAGYGAPPPPSYGEPAGYGTPDRRAGGGYGEEYAADQGGYAAAGYPPAGPTGYQPDPSAHDPYTHDPYAPQGRRRSAVLPIVIGVLVVAVIAIGAVVGLQMFGSDDPESTTAQTTAAAPTSAAARTGGATGSARTSTTSARPTPIALPPGARPCGPPATVAFANAAAGTTVTSCEFAEEVRKAYAAAAGDGRGSAPASVVAASPITGRTYTMSCSEQDRLVTCSGGDNAVVYVY</sequence>
<dbReference type="FunFam" id="3.30.200.20:FF:000348">
    <property type="entry name" value="Serine/threonine protein kinase"/>
    <property type="match status" value="1"/>
</dbReference>
<accession>A0A4U8WAV4</accession>
<evidence type="ECO:0000256" key="5">
    <source>
        <dbReference type="ARBA" id="ARBA00022777"/>
    </source>
</evidence>
<keyword evidence="6 7" id="KW-0067">ATP-binding</keyword>
<feature type="compositionally biased region" description="Low complexity" evidence="8">
    <location>
        <begin position="623"/>
        <end position="658"/>
    </location>
</feature>
<dbReference type="InterPro" id="IPR017441">
    <property type="entry name" value="Protein_kinase_ATP_BS"/>
</dbReference>
<dbReference type="PROSITE" id="PS00108">
    <property type="entry name" value="PROTEIN_KINASE_ST"/>
    <property type="match status" value="1"/>
</dbReference>
<feature type="transmembrane region" description="Helical" evidence="9">
    <location>
        <begin position="591"/>
        <end position="613"/>
    </location>
</feature>
<feature type="region of interest" description="Disordered" evidence="8">
    <location>
        <begin position="304"/>
        <end position="336"/>
    </location>
</feature>
<keyword evidence="9" id="KW-1133">Transmembrane helix</keyword>
<keyword evidence="2" id="KW-0723">Serine/threonine-protein kinase</keyword>
<dbReference type="RefSeq" id="WP_415175847.1">
    <property type="nucleotide sequence ID" value="NZ_LR215973.1"/>
</dbReference>
<evidence type="ECO:0000259" key="10">
    <source>
        <dbReference type="PROSITE" id="PS50011"/>
    </source>
</evidence>
<dbReference type="FunFam" id="1.10.510.10:FF:000021">
    <property type="entry name" value="Serine/threonine protein kinase"/>
    <property type="match status" value="1"/>
</dbReference>
<keyword evidence="9" id="KW-0472">Membrane</keyword>
<feature type="region of interest" description="Disordered" evidence="8">
    <location>
        <begin position="620"/>
        <end position="665"/>
    </location>
</feature>
<gene>
    <name evidence="11" type="primary">pknH_2</name>
    <name evidence="11" type="ORF">NCTC10797_02677</name>
</gene>
<dbReference type="InterPro" id="IPR000719">
    <property type="entry name" value="Prot_kinase_dom"/>
</dbReference>
<evidence type="ECO:0000256" key="3">
    <source>
        <dbReference type="ARBA" id="ARBA00022679"/>
    </source>
</evidence>
<evidence type="ECO:0000256" key="7">
    <source>
        <dbReference type="PROSITE-ProRule" id="PRU10141"/>
    </source>
</evidence>
<feature type="compositionally biased region" description="Low complexity" evidence="8">
    <location>
        <begin position="545"/>
        <end position="569"/>
    </location>
</feature>
<dbReference type="GO" id="GO:0005524">
    <property type="term" value="F:ATP binding"/>
    <property type="evidence" value="ECO:0007669"/>
    <property type="project" value="UniProtKB-UniRule"/>
</dbReference>
<evidence type="ECO:0000313" key="11">
    <source>
        <dbReference type="EMBL" id="VFA98898.1"/>
    </source>
</evidence>
<organism evidence="11 12">
    <name type="scientific">Nocardia cyriacigeorgica</name>
    <dbReference type="NCBI Taxonomy" id="135487"/>
    <lineage>
        <taxon>Bacteria</taxon>
        <taxon>Bacillati</taxon>
        <taxon>Actinomycetota</taxon>
        <taxon>Actinomycetes</taxon>
        <taxon>Mycobacteriales</taxon>
        <taxon>Nocardiaceae</taxon>
        <taxon>Nocardia</taxon>
    </lineage>
</organism>
<evidence type="ECO:0000256" key="9">
    <source>
        <dbReference type="SAM" id="Phobius"/>
    </source>
</evidence>
<evidence type="ECO:0000256" key="1">
    <source>
        <dbReference type="ARBA" id="ARBA00012513"/>
    </source>
</evidence>
<feature type="domain" description="Protein kinase" evidence="10">
    <location>
        <begin position="15"/>
        <end position="275"/>
    </location>
</feature>
<dbReference type="Pfam" id="PF00069">
    <property type="entry name" value="Pkinase"/>
    <property type="match status" value="1"/>
</dbReference>
<dbReference type="InterPro" id="IPR008271">
    <property type="entry name" value="Ser/Thr_kinase_AS"/>
</dbReference>
<dbReference type="SUPFAM" id="SSF56112">
    <property type="entry name" value="Protein kinase-like (PK-like)"/>
    <property type="match status" value="1"/>
</dbReference>
<dbReference type="SMART" id="SM00220">
    <property type="entry name" value="S_TKc"/>
    <property type="match status" value="1"/>
</dbReference>
<keyword evidence="9" id="KW-0812">Transmembrane</keyword>
<dbReference type="CDD" id="cd14014">
    <property type="entry name" value="STKc_PknB_like"/>
    <property type="match status" value="1"/>
</dbReference>
<evidence type="ECO:0000256" key="8">
    <source>
        <dbReference type="SAM" id="MobiDB-lite"/>
    </source>
</evidence>
<evidence type="ECO:0000256" key="2">
    <source>
        <dbReference type="ARBA" id="ARBA00022527"/>
    </source>
</evidence>
<feature type="region of interest" description="Disordered" evidence="8">
    <location>
        <begin position="403"/>
        <end position="585"/>
    </location>
</feature>
<dbReference type="PANTHER" id="PTHR43289">
    <property type="entry name" value="MITOGEN-ACTIVATED PROTEIN KINASE KINASE KINASE 20-RELATED"/>
    <property type="match status" value="1"/>
</dbReference>
<name>A0A4U8WAV4_9NOCA</name>
<feature type="compositionally biased region" description="Low complexity" evidence="8">
    <location>
        <begin position="506"/>
        <end position="519"/>
    </location>
</feature>
<dbReference type="PANTHER" id="PTHR43289:SF6">
    <property type="entry name" value="SERINE_THREONINE-PROTEIN KINASE NEKL-3"/>
    <property type="match status" value="1"/>
</dbReference>